<evidence type="ECO:0000256" key="3">
    <source>
        <dbReference type="ARBA" id="ARBA00022475"/>
    </source>
</evidence>
<feature type="transmembrane region" description="Helical" evidence="9">
    <location>
        <begin position="47"/>
        <end position="64"/>
    </location>
</feature>
<evidence type="ECO:0000256" key="1">
    <source>
        <dbReference type="ARBA" id="ARBA00004429"/>
    </source>
</evidence>
<keyword evidence="2" id="KW-0813">Transport</keyword>
<reference evidence="11 12" key="1">
    <citation type="submission" date="2018-06" db="EMBL/GenBank/DDBJ databases">
        <authorList>
            <consortium name="Pathogen Informatics"/>
            <person name="Doyle S."/>
        </authorList>
    </citation>
    <scope>NUCLEOTIDE SEQUENCE [LARGE SCALE GENOMIC DNA]</scope>
    <source>
        <strain evidence="11 12">NCTC11088</strain>
    </source>
</reference>
<evidence type="ECO:0000259" key="10">
    <source>
        <dbReference type="Pfam" id="PF04290"/>
    </source>
</evidence>
<comment type="similarity">
    <text evidence="8">Belongs to the TRAP transporter small permease family.</text>
</comment>
<keyword evidence="3" id="KW-1003">Cell membrane</keyword>
<comment type="subcellular location">
    <subcellularLocation>
        <location evidence="1">Cell inner membrane</location>
        <topology evidence="1">Multi-pass membrane protein</topology>
    </subcellularLocation>
</comment>
<evidence type="ECO:0000313" key="11">
    <source>
        <dbReference type="EMBL" id="SUB75108.1"/>
    </source>
</evidence>
<dbReference type="InterPro" id="IPR007387">
    <property type="entry name" value="TRAP_DctQ"/>
</dbReference>
<dbReference type="EMBL" id="UGTH01000001">
    <property type="protein sequence ID" value="SUB75108.1"/>
    <property type="molecule type" value="Genomic_DNA"/>
</dbReference>
<name>A0A379DAT4_9FIRM</name>
<dbReference type="Pfam" id="PF04290">
    <property type="entry name" value="DctQ"/>
    <property type="match status" value="1"/>
</dbReference>
<dbReference type="InterPro" id="IPR055348">
    <property type="entry name" value="DctQ"/>
</dbReference>
<dbReference type="Proteomes" id="UP000254777">
    <property type="component" value="Unassembled WGS sequence"/>
</dbReference>
<dbReference type="RefSeq" id="WP_004820544.1">
    <property type="nucleotide sequence ID" value="NZ_UGTH01000001.1"/>
</dbReference>
<gene>
    <name evidence="11" type="ORF">NCTC11088_00894</name>
</gene>
<organism evidence="11 12">
    <name type="scientific">Peptoniphilus indolicus</name>
    <dbReference type="NCBI Taxonomy" id="33030"/>
    <lineage>
        <taxon>Bacteria</taxon>
        <taxon>Bacillati</taxon>
        <taxon>Bacillota</taxon>
        <taxon>Tissierellia</taxon>
        <taxon>Tissierellales</taxon>
        <taxon>Peptoniphilaceae</taxon>
        <taxon>Peptoniphilus</taxon>
    </lineage>
</organism>
<evidence type="ECO:0000256" key="4">
    <source>
        <dbReference type="ARBA" id="ARBA00022519"/>
    </source>
</evidence>
<evidence type="ECO:0000256" key="2">
    <source>
        <dbReference type="ARBA" id="ARBA00022448"/>
    </source>
</evidence>
<keyword evidence="7 9" id="KW-0472">Membrane</keyword>
<feature type="transmembrane region" description="Helical" evidence="9">
    <location>
        <begin position="7"/>
        <end position="35"/>
    </location>
</feature>
<evidence type="ECO:0000256" key="9">
    <source>
        <dbReference type="SAM" id="Phobius"/>
    </source>
</evidence>
<dbReference type="AlphaFoldDB" id="A0A379DAT4"/>
<feature type="domain" description="Tripartite ATP-independent periplasmic transporters DctQ component" evidence="10">
    <location>
        <begin position="23"/>
        <end position="151"/>
    </location>
</feature>
<keyword evidence="5 9" id="KW-0812">Transmembrane</keyword>
<accession>A0A379DAT4</accession>
<evidence type="ECO:0000256" key="7">
    <source>
        <dbReference type="ARBA" id="ARBA00023136"/>
    </source>
</evidence>
<evidence type="ECO:0000256" key="8">
    <source>
        <dbReference type="ARBA" id="ARBA00038436"/>
    </source>
</evidence>
<protein>
    <submittedName>
        <fullName evidence="11">TRAP-type C4-dicarboxylate transport system, small permease component</fullName>
    </submittedName>
</protein>
<keyword evidence="4" id="KW-0997">Cell inner membrane</keyword>
<evidence type="ECO:0000256" key="5">
    <source>
        <dbReference type="ARBA" id="ARBA00022692"/>
    </source>
</evidence>
<evidence type="ECO:0000256" key="6">
    <source>
        <dbReference type="ARBA" id="ARBA00022989"/>
    </source>
</evidence>
<dbReference type="PANTHER" id="PTHR35011">
    <property type="entry name" value="2,3-DIKETO-L-GULONATE TRAP TRANSPORTER SMALL PERMEASE PROTEIN YIAM"/>
    <property type="match status" value="1"/>
</dbReference>
<proteinExistence type="inferred from homology"/>
<feature type="transmembrane region" description="Helical" evidence="9">
    <location>
        <begin position="127"/>
        <end position="148"/>
    </location>
</feature>
<sequence length="164" mass="19076">MKKIDKYIDLLLSVSSTICYFCLIIVVLMQIAARYMPSLTLSWTEELSRFFFVFIISFGAPLSYKYKSYADVDLIYDKFNEKTKNVMDITGNICVFIFTVVVLISGWRFMLIGKRSVSPALQWPMYIHHSTIILFAIGTIFYSVFNFIKTFTKSEKSEDVKEVK</sequence>
<keyword evidence="6 9" id="KW-1133">Transmembrane helix</keyword>
<feature type="transmembrane region" description="Helical" evidence="9">
    <location>
        <begin position="85"/>
        <end position="107"/>
    </location>
</feature>
<dbReference type="GO" id="GO:0005886">
    <property type="term" value="C:plasma membrane"/>
    <property type="evidence" value="ECO:0007669"/>
    <property type="project" value="UniProtKB-SubCell"/>
</dbReference>
<evidence type="ECO:0000313" key="12">
    <source>
        <dbReference type="Proteomes" id="UP000254777"/>
    </source>
</evidence>